<feature type="non-terminal residue" evidence="1">
    <location>
        <position position="78"/>
    </location>
</feature>
<dbReference type="AlphaFoldDB" id="A0A392SWE2"/>
<evidence type="ECO:0000313" key="2">
    <source>
        <dbReference type="Proteomes" id="UP000265520"/>
    </source>
</evidence>
<accession>A0A392SWE2</accession>
<keyword evidence="2" id="KW-1185">Reference proteome</keyword>
<organism evidence="1 2">
    <name type="scientific">Trifolium medium</name>
    <dbReference type="NCBI Taxonomy" id="97028"/>
    <lineage>
        <taxon>Eukaryota</taxon>
        <taxon>Viridiplantae</taxon>
        <taxon>Streptophyta</taxon>
        <taxon>Embryophyta</taxon>
        <taxon>Tracheophyta</taxon>
        <taxon>Spermatophyta</taxon>
        <taxon>Magnoliopsida</taxon>
        <taxon>eudicotyledons</taxon>
        <taxon>Gunneridae</taxon>
        <taxon>Pentapetalae</taxon>
        <taxon>rosids</taxon>
        <taxon>fabids</taxon>
        <taxon>Fabales</taxon>
        <taxon>Fabaceae</taxon>
        <taxon>Papilionoideae</taxon>
        <taxon>50 kb inversion clade</taxon>
        <taxon>NPAAA clade</taxon>
        <taxon>Hologalegina</taxon>
        <taxon>IRL clade</taxon>
        <taxon>Trifolieae</taxon>
        <taxon>Trifolium</taxon>
    </lineage>
</organism>
<sequence>MSWFFYGGGPINCKGAVIPAKLGRAIECVDSLLSIFLVDKGNKAKSPTNVTLFSKRAKRGTGDLTKRLEKVKEISVLV</sequence>
<dbReference type="EMBL" id="LXQA010458463">
    <property type="protein sequence ID" value="MCI53133.1"/>
    <property type="molecule type" value="Genomic_DNA"/>
</dbReference>
<dbReference type="Proteomes" id="UP000265520">
    <property type="component" value="Unassembled WGS sequence"/>
</dbReference>
<protein>
    <submittedName>
        <fullName evidence="1">Uncharacterized protein</fullName>
    </submittedName>
</protein>
<evidence type="ECO:0000313" key="1">
    <source>
        <dbReference type="EMBL" id="MCI53133.1"/>
    </source>
</evidence>
<reference evidence="1 2" key="1">
    <citation type="journal article" date="2018" name="Front. Plant Sci.">
        <title>Red Clover (Trifolium pratense) and Zigzag Clover (T. medium) - A Picture of Genomic Similarities and Differences.</title>
        <authorList>
            <person name="Dluhosova J."/>
            <person name="Istvanek J."/>
            <person name="Nedelnik J."/>
            <person name="Repkova J."/>
        </authorList>
    </citation>
    <scope>NUCLEOTIDE SEQUENCE [LARGE SCALE GENOMIC DNA]</scope>
    <source>
        <strain evidence="2">cv. 10/8</strain>
        <tissue evidence="1">Leaf</tissue>
    </source>
</reference>
<proteinExistence type="predicted"/>
<comment type="caution">
    <text evidence="1">The sequence shown here is derived from an EMBL/GenBank/DDBJ whole genome shotgun (WGS) entry which is preliminary data.</text>
</comment>
<name>A0A392SWE2_9FABA</name>